<dbReference type="AlphaFoldDB" id="A0AAD7B4E1"/>
<organism evidence="1 2">
    <name type="scientific">Roridomyces roridus</name>
    <dbReference type="NCBI Taxonomy" id="1738132"/>
    <lineage>
        <taxon>Eukaryota</taxon>
        <taxon>Fungi</taxon>
        <taxon>Dikarya</taxon>
        <taxon>Basidiomycota</taxon>
        <taxon>Agaricomycotina</taxon>
        <taxon>Agaricomycetes</taxon>
        <taxon>Agaricomycetidae</taxon>
        <taxon>Agaricales</taxon>
        <taxon>Marasmiineae</taxon>
        <taxon>Mycenaceae</taxon>
        <taxon>Roridomyces</taxon>
    </lineage>
</organism>
<comment type="caution">
    <text evidence="1">The sequence shown here is derived from an EMBL/GenBank/DDBJ whole genome shotgun (WGS) entry which is preliminary data.</text>
</comment>
<sequence>PHGYLFVCPLEHFKSSRVSLAWPQFPWFWCLDPLGIPPLTPEAAQSLGFPEIKQRANLRGRRWDTKIYEGLRKFHAAKGFDPYSQDLAKHLGVPLMEVAG</sequence>
<dbReference type="Proteomes" id="UP001221142">
    <property type="component" value="Unassembled WGS sequence"/>
</dbReference>
<protein>
    <submittedName>
        <fullName evidence="1">Uncharacterized protein</fullName>
    </submittedName>
</protein>
<dbReference type="EMBL" id="JARKIF010000036">
    <property type="protein sequence ID" value="KAJ7610181.1"/>
    <property type="molecule type" value="Genomic_DNA"/>
</dbReference>
<feature type="non-terminal residue" evidence="1">
    <location>
        <position position="1"/>
    </location>
</feature>
<evidence type="ECO:0000313" key="1">
    <source>
        <dbReference type="EMBL" id="KAJ7610181.1"/>
    </source>
</evidence>
<name>A0AAD7B4E1_9AGAR</name>
<gene>
    <name evidence="1" type="ORF">FB45DRAFT_713408</name>
</gene>
<proteinExistence type="predicted"/>
<accession>A0AAD7B4E1</accession>
<keyword evidence="2" id="KW-1185">Reference proteome</keyword>
<feature type="non-terminal residue" evidence="1">
    <location>
        <position position="100"/>
    </location>
</feature>
<evidence type="ECO:0000313" key="2">
    <source>
        <dbReference type="Proteomes" id="UP001221142"/>
    </source>
</evidence>
<reference evidence="1" key="1">
    <citation type="submission" date="2023-03" db="EMBL/GenBank/DDBJ databases">
        <title>Massive genome expansion in bonnet fungi (Mycena s.s.) driven by repeated elements and novel gene families across ecological guilds.</title>
        <authorList>
            <consortium name="Lawrence Berkeley National Laboratory"/>
            <person name="Harder C.B."/>
            <person name="Miyauchi S."/>
            <person name="Viragh M."/>
            <person name="Kuo A."/>
            <person name="Thoen E."/>
            <person name="Andreopoulos B."/>
            <person name="Lu D."/>
            <person name="Skrede I."/>
            <person name="Drula E."/>
            <person name="Henrissat B."/>
            <person name="Morin E."/>
            <person name="Kohler A."/>
            <person name="Barry K."/>
            <person name="LaButti K."/>
            <person name="Morin E."/>
            <person name="Salamov A."/>
            <person name="Lipzen A."/>
            <person name="Mereny Z."/>
            <person name="Hegedus B."/>
            <person name="Baldrian P."/>
            <person name="Stursova M."/>
            <person name="Weitz H."/>
            <person name="Taylor A."/>
            <person name="Grigoriev I.V."/>
            <person name="Nagy L.G."/>
            <person name="Martin F."/>
            <person name="Kauserud H."/>
        </authorList>
    </citation>
    <scope>NUCLEOTIDE SEQUENCE</scope>
    <source>
        <strain evidence="1">9284</strain>
    </source>
</reference>